<dbReference type="AlphaFoldDB" id="A0A7Z0EC73"/>
<sequence length="65" mass="7337">MRIKYIIVTMLALTVFFVGIRAINKAERATRKSAHEIGEKTAKKAESIRHTLEADARGLAQRAKR</sequence>
<accession>A0A7Z0EC73</accession>
<dbReference type="RefSeq" id="WP_179577176.1">
    <property type="nucleotide sequence ID" value="NZ_JACCFM010000001.1"/>
</dbReference>
<protein>
    <submittedName>
        <fullName evidence="1">Uncharacterized protein</fullName>
    </submittedName>
</protein>
<evidence type="ECO:0000313" key="2">
    <source>
        <dbReference type="Proteomes" id="UP000537260"/>
    </source>
</evidence>
<comment type="caution">
    <text evidence="1">The sequence shown here is derived from an EMBL/GenBank/DDBJ whole genome shotgun (WGS) entry which is preliminary data.</text>
</comment>
<dbReference type="EMBL" id="JACCFM010000001">
    <property type="protein sequence ID" value="NYJ18242.1"/>
    <property type="molecule type" value="Genomic_DNA"/>
</dbReference>
<evidence type="ECO:0000313" key="1">
    <source>
        <dbReference type="EMBL" id="NYJ18242.1"/>
    </source>
</evidence>
<proteinExistence type="predicted"/>
<keyword evidence="2" id="KW-1185">Reference proteome</keyword>
<reference evidence="1 2" key="1">
    <citation type="submission" date="2020-07" db="EMBL/GenBank/DDBJ databases">
        <title>Sequencing the genomes of 1000 actinobacteria strains.</title>
        <authorList>
            <person name="Klenk H.-P."/>
        </authorList>
    </citation>
    <scope>NUCLEOTIDE SEQUENCE [LARGE SCALE GENOMIC DNA]</scope>
    <source>
        <strain evidence="1 2">LI1</strain>
    </source>
</reference>
<gene>
    <name evidence="1" type="ORF">HNR05_000033</name>
</gene>
<dbReference type="Proteomes" id="UP000537260">
    <property type="component" value="Unassembled WGS sequence"/>
</dbReference>
<name>A0A7Z0EC73_9MICO</name>
<organism evidence="1 2">
    <name type="scientific">Glaciibacter psychrotolerans</name>
    <dbReference type="NCBI Taxonomy" id="670054"/>
    <lineage>
        <taxon>Bacteria</taxon>
        <taxon>Bacillati</taxon>
        <taxon>Actinomycetota</taxon>
        <taxon>Actinomycetes</taxon>
        <taxon>Micrococcales</taxon>
        <taxon>Microbacteriaceae</taxon>
        <taxon>Glaciibacter</taxon>
    </lineage>
</organism>